<accession>A0ABV9BBI9</accession>
<evidence type="ECO:0000259" key="2">
    <source>
        <dbReference type="Pfam" id="PF12770"/>
    </source>
</evidence>
<gene>
    <name evidence="3" type="ORF">ACFPEN_04730</name>
</gene>
<name>A0ABV9BBI9_9ACTN</name>
<feature type="domain" description="CHAT" evidence="2">
    <location>
        <begin position="318"/>
        <end position="479"/>
    </location>
</feature>
<sequence>MYGVTDPTEAAGYPEPDGPLGIPDREPPRHLTVELAEQAAPGRDIPLHVQVTQAYRSDSMVLRNYFAPEAGGRLLITVYAPALLALGDLQQELTVFPGRDSDVLRFGLRTMRTGLHTVTVRAFHGGTFLGELRTQVSVQEGIPTRDGPAREVTLPTVAFDPGEVTLQVLRRTGGSYSFQLLSERCYAPVSFSLLAGDPRATTERIYKELGRSAAAAGKGEAVEGDETRKRLRSLGTQLWAHAVPEAVRQQFWAEAGRIRSFTVLGEHDLVPWELLYPLDGGQDGGGFLSEWMEVVRRAFGQDRVRELRLPRATYVVPPGSPGNAMSEVEKVRERLGRRVADGGVLAERGAVRDLIEDGLAGLLHFACHNSFTAAGSSVSMGDVAFEPVDLAPACQARSLGTTHPLIFFNACRSAGEIGWFSTSIGWASQFLRAGAGAFVGTLWPVRSDTALAFADTFYYGLVSERLTLGQASLLARRSIRDQNGGDPTWLAYAVYGSPSARCTITF</sequence>
<dbReference type="RefSeq" id="WP_417922315.1">
    <property type="nucleotide sequence ID" value="NZ_JBHSFS010000002.1"/>
</dbReference>
<keyword evidence="4" id="KW-1185">Reference proteome</keyword>
<dbReference type="InterPro" id="IPR024983">
    <property type="entry name" value="CHAT_dom"/>
</dbReference>
<evidence type="ECO:0000313" key="3">
    <source>
        <dbReference type="EMBL" id="MFC4512237.1"/>
    </source>
</evidence>
<feature type="region of interest" description="Disordered" evidence="1">
    <location>
        <begin position="1"/>
        <end position="26"/>
    </location>
</feature>
<organism evidence="3 4">
    <name type="scientific">Streptomyces ehimensis</name>
    <dbReference type="NCBI Taxonomy" id="68195"/>
    <lineage>
        <taxon>Bacteria</taxon>
        <taxon>Bacillati</taxon>
        <taxon>Actinomycetota</taxon>
        <taxon>Actinomycetes</taxon>
        <taxon>Kitasatosporales</taxon>
        <taxon>Streptomycetaceae</taxon>
        <taxon>Streptomyces</taxon>
    </lineage>
</organism>
<proteinExistence type="predicted"/>
<comment type="caution">
    <text evidence="3">The sequence shown here is derived from an EMBL/GenBank/DDBJ whole genome shotgun (WGS) entry which is preliminary data.</text>
</comment>
<dbReference type="Pfam" id="PF12770">
    <property type="entry name" value="CHAT"/>
    <property type="match status" value="1"/>
</dbReference>
<protein>
    <submittedName>
        <fullName evidence="3">CHAT domain-containing protein</fullName>
    </submittedName>
</protein>
<dbReference type="EMBL" id="JBHSFS010000002">
    <property type="protein sequence ID" value="MFC4512237.1"/>
    <property type="molecule type" value="Genomic_DNA"/>
</dbReference>
<evidence type="ECO:0000256" key="1">
    <source>
        <dbReference type="SAM" id="MobiDB-lite"/>
    </source>
</evidence>
<evidence type="ECO:0000313" key="4">
    <source>
        <dbReference type="Proteomes" id="UP001595990"/>
    </source>
</evidence>
<reference evidence="4" key="1">
    <citation type="journal article" date="2019" name="Int. J. Syst. Evol. Microbiol.">
        <title>The Global Catalogue of Microorganisms (GCM) 10K type strain sequencing project: providing services to taxonomists for standard genome sequencing and annotation.</title>
        <authorList>
            <consortium name="The Broad Institute Genomics Platform"/>
            <consortium name="The Broad Institute Genome Sequencing Center for Infectious Disease"/>
            <person name="Wu L."/>
            <person name="Ma J."/>
        </authorList>
    </citation>
    <scope>NUCLEOTIDE SEQUENCE [LARGE SCALE GENOMIC DNA]</scope>
    <source>
        <strain evidence="4">CECT 8064</strain>
    </source>
</reference>
<dbReference type="Proteomes" id="UP001595990">
    <property type="component" value="Unassembled WGS sequence"/>
</dbReference>